<dbReference type="GO" id="GO:0016747">
    <property type="term" value="F:acyltransferase activity, transferring groups other than amino-acyl groups"/>
    <property type="evidence" value="ECO:0007669"/>
    <property type="project" value="InterPro"/>
</dbReference>
<sequence>MVTRGRRGRRLRAAASVRSCGAAVLVTNDPALRPRTKMELGCLMHANIAANDDAHACALQREDDDGSGGR</sequence>
<evidence type="ECO:0000313" key="2">
    <source>
        <dbReference type="EnsemblPlants" id="ONIVA08G18510.1"/>
    </source>
</evidence>
<evidence type="ECO:0000259" key="1">
    <source>
        <dbReference type="Pfam" id="PF08392"/>
    </source>
</evidence>
<proteinExistence type="predicted"/>
<dbReference type="AlphaFoldDB" id="A0A0E0ICU5"/>
<name>A0A0E0ICU5_ORYNI</name>
<organism evidence="2">
    <name type="scientific">Oryza nivara</name>
    <name type="common">Indian wild rice</name>
    <name type="synonym">Oryza sativa f. spontanea</name>
    <dbReference type="NCBI Taxonomy" id="4536"/>
    <lineage>
        <taxon>Eukaryota</taxon>
        <taxon>Viridiplantae</taxon>
        <taxon>Streptophyta</taxon>
        <taxon>Embryophyta</taxon>
        <taxon>Tracheophyta</taxon>
        <taxon>Spermatophyta</taxon>
        <taxon>Magnoliopsida</taxon>
        <taxon>Liliopsida</taxon>
        <taxon>Poales</taxon>
        <taxon>Poaceae</taxon>
        <taxon>BOP clade</taxon>
        <taxon>Oryzoideae</taxon>
        <taxon>Oryzeae</taxon>
        <taxon>Oryzinae</taxon>
        <taxon>Oryza</taxon>
    </lineage>
</organism>
<dbReference type="HOGENOM" id="CLU_184041_0_0_1"/>
<dbReference type="GO" id="GO:0006633">
    <property type="term" value="P:fatty acid biosynthetic process"/>
    <property type="evidence" value="ECO:0007669"/>
    <property type="project" value="InterPro"/>
</dbReference>
<keyword evidence="3" id="KW-1185">Reference proteome</keyword>
<evidence type="ECO:0000313" key="3">
    <source>
        <dbReference type="Proteomes" id="UP000006591"/>
    </source>
</evidence>
<dbReference type="OMA" id="LMHANIA"/>
<dbReference type="Gramene" id="ONIVA08G18510.1">
    <property type="protein sequence ID" value="ONIVA08G18510.1"/>
    <property type="gene ID" value="ONIVA08G18510"/>
</dbReference>
<accession>A0A0E0ICU5</accession>
<reference evidence="2" key="1">
    <citation type="submission" date="2015-04" db="UniProtKB">
        <authorList>
            <consortium name="EnsemblPlants"/>
        </authorList>
    </citation>
    <scope>IDENTIFICATION</scope>
    <source>
        <strain evidence="2">SL10</strain>
    </source>
</reference>
<dbReference type="GO" id="GO:0016020">
    <property type="term" value="C:membrane"/>
    <property type="evidence" value="ECO:0007669"/>
    <property type="project" value="InterPro"/>
</dbReference>
<dbReference type="InterPro" id="IPR013601">
    <property type="entry name" value="FAE1_typ3_polyketide_synth"/>
</dbReference>
<reference evidence="2" key="2">
    <citation type="submission" date="2018-04" db="EMBL/GenBank/DDBJ databases">
        <title>OnivRS2 (Oryza nivara Reference Sequence Version 2).</title>
        <authorList>
            <person name="Zhang J."/>
            <person name="Kudrna D."/>
            <person name="Lee S."/>
            <person name="Talag J."/>
            <person name="Rajasekar S."/>
            <person name="Welchert J."/>
            <person name="Hsing Y.-I."/>
            <person name="Wing R.A."/>
        </authorList>
    </citation>
    <scope>NUCLEOTIDE SEQUENCE [LARGE SCALE GENOMIC DNA]</scope>
    <source>
        <strain evidence="2">SL10</strain>
    </source>
</reference>
<dbReference type="EnsemblPlants" id="ONIVA08G18510.1">
    <property type="protein sequence ID" value="ONIVA08G18510.1"/>
    <property type="gene ID" value="ONIVA08G18510"/>
</dbReference>
<dbReference type="STRING" id="4536.A0A0E0ICU5"/>
<dbReference type="Pfam" id="PF08392">
    <property type="entry name" value="FAE1_CUT1_RppA"/>
    <property type="match status" value="1"/>
</dbReference>
<protein>
    <recommendedName>
        <fullName evidence="1">FAE domain-containing protein</fullName>
    </recommendedName>
</protein>
<feature type="domain" description="FAE" evidence="1">
    <location>
        <begin position="15"/>
        <end position="69"/>
    </location>
</feature>
<dbReference type="Proteomes" id="UP000006591">
    <property type="component" value="Chromosome 8"/>
</dbReference>